<evidence type="ECO:0000313" key="1">
    <source>
        <dbReference type="EMBL" id="EFD92900.1"/>
    </source>
</evidence>
<sequence>MEEKEIKKGLISILYDKDQDYLFPKDEASAVADKLYEEWREDRAAKFLDIYKRNHKSFEKLEEEYIGGYINEMLNIDFFASPKKRKRVFYDFYSQMEKELRENNYNLSELLKQKQSDF</sequence>
<dbReference type="EMBL" id="GG745551">
    <property type="protein sequence ID" value="EFD92900.1"/>
    <property type="molecule type" value="Genomic_DNA"/>
</dbReference>
<dbReference type="AlphaFoldDB" id="D6GV99"/>
<organism evidence="1 2">
    <name type="scientific">Candidatus Parvarchaeum acidophilus ARMAN-5</name>
    <dbReference type="NCBI Taxonomy" id="662762"/>
    <lineage>
        <taxon>Archaea</taxon>
        <taxon>Candidatus Parvarchaeota</taxon>
        <taxon>Candidatus Parvarchaeum</taxon>
    </lineage>
</organism>
<proteinExistence type="predicted"/>
<name>D6GV99_PARA5</name>
<protein>
    <submittedName>
        <fullName evidence="1">Uncharacterized protein</fullName>
    </submittedName>
</protein>
<gene>
    <name evidence="1" type="ORF">BJBARM5_0410</name>
</gene>
<dbReference type="Proteomes" id="UP000009376">
    <property type="component" value="Unassembled WGS sequence"/>
</dbReference>
<reference evidence="1 2" key="1">
    <citation type="journal article" date="2010" name="Proc. Natl. Acad. Sci. U.S.A.">
        <title>Enigmatic, ultrasmall, uncultivated Archaea.</title>
        <authorList>
            <person name="Baker B.J."/>
            <person name="Comolli L.R."/>
            <person name="Dick G.J."/>
            <person name="Hauser L.J."/>
            <person name="Hyatt D."/>
            <person name="Dill B.D."/>
            <person name="Land M.L."/>
            <person name="Verberkmoes N.C."/>
            <person name="Hettich R.L."/>
            <person name="Banfield J.F."/>
        </authorList>
    </citation>
    <scope>NUCLEOTIDE SEQUENCE [LARGE SCALE GENOMIC DNA]</scope>
</reference>
<evidence type="ECO:0000313" key="2">
    <source>
        <dbReference type="Proteomes" id="UP000009376"/>
    </source>
</evidence>
<accession>D6GV99</accession>